<sequence>MRNLKYLIFIIISLFSVQAFADGYYWVHQSYLTSNQGFLSFPNPNSFSSISAACNWLNGKSVISRGTAKLTNTEVLSNGDGKCTYTLSQQPSSVNTALVIRRGCSPDIPACAPPTCPKSGYPIPIYFDSNSPIPLRTCKQNPDGTYCITEWTGDKNRPIVISGNNYQSITHASVSEIPSPSCTPLFSQDTCNPSDPYGGCYKPPNDNCNRMSDGSIYCPPDEPPPPIKSGCQNGATYCDMPPTGCGTGYVPGTFNGMQICVKNSNPPPTDPPDQPPPASDPPPVDPPDPTDPPDGDPPPPPPPPPPSGNNDALLRAILDAINAVNNKLTWLKNELVNAISTVAKKIDVTNSKLDTVNSSIKETTAAVNASGDKIKAAVDANATTVKTAVESNTAATNGVKTAVEANTNSTANKLNEVVNAINNKPVGGGGSAPDMKPTNDLLTEIKNFLKEGPDKLENEKPLEVKNENVTDYDRQNHVVFGQYCPFSPEQTALPVAPGYEMTVSSDLTPICTFGEKARPIIQLIGHLGALLFVLAALRSKD</sequence>
<evidence type="ECO:0000313" key="3">
    <source>
        <dbReference type="Proteomes" id="UP000020595"/>
    </source>
</evidence>
<reference evidence="2 3" key="1">
    <citation type="submission" date="2014-02" db="EMBL/GenBank/DDBJ databases">
        <title>Comparative genomics and transcriptomics to identify genetic mechanisms underlying the emergence of carbapenem resistant Acinetobacter baumannii (CRAb).</title>
        <authorList>
            <person name="Harris A.D."/>
            <person name="Johnson K.J."/>
            <person name="George J."/>
            <person name="Shefchek K."/>
            <person name="Daugherty S.C."/>
            <person name="Parankush S."/>
            <person name="Sadzewicz L."/>
            <person name="Tallon L."/>
            <person name="Sengamalay N."/>
            <person name="Hazen T.H."/>
            <person name="Rasko D.A."/>
        </authorList>
    </citation>
    <scope>NUCLEOTIDE SEQUENCE [LARGE SCALE GENOMIC DNA]</scope>
    <source>
        <strain evidence="2 3">1295743</strain>
    </source>
</reference>
<feature type="compositionally biased region" description="Pro residues" evidence="1">
    <location>
        <begin position="265"/>
        <end position="307"/>
    </location>
</feature>
<dbReference type="AlphaFoldDB" id="A0A009HGR8"/>
<evidence type="ECO:0000256" key="1">
    <source>
        <dbReference type="SAM" id="MobiDB-lite"/>
    </source>
</evidence>
<name>A0A009HGR8_ACIB9</name>
<accession>A0A009HGR8</accession>
<dbReference type="EMBL" id="JEWH01000097">
    <property type="protein sequence ID" value="EXB03407.1"/>
    <property type="molecule type" value="Genomic_DNA"/>
</dbReference>
<gene>
    <name evidence="2" type="ORF">J512_4092</name>
</gene>
<feature type="region of interest" description="Disordered" evidence="1">
    <location>
        <begin position="260"/>
        <end position="311"/>
    </location>
</feature>
<dbReference type="Proteomes" id="UP000020595">
    <property type="component" value="Unassembled WGS sequence"/>
</dbReference>
<organism evidence="2 3">
    <name type="scientific">Acinetobacter baumannii (strain 1295743)</name>
    <dbReference type="NCBI Taxonomy" id="1310613"/>
    <lineage>
        <taxon>Bacteria</taxon>
        <taxon>Pseudomonadati</taxon>
        <taxon>Pseudomonadota</taxon>
        <taxon>Gammaproteobacteria</taxon>
        <taxon>Moraxellales</taxon>
        <taxon>Moraxellaceae</taxon>
        <taxon>Acinetobacter</taxon>
        <taxon>Acinetobacter calcoaceticus/baumannii complex</taxon>
    </lineage>
</organism>
<proteinExistence type="predicted"/>
<protein>
    <submittedName>
        <fullName evidence="2">Uncharacterized protein</fullName>
    </submittedName>
</protein>
<comment type="caution">
    <text evidence="2">The sequence shown here is derived from an EMBL/GenBank/DDBJ whole genome shotgun (WGS) entry which is preliminary data.</text>
</comment>
<dbReference type="PATRIC" id="fig|1310613.3.peg.3904"/>
<evidence type="ECO:0000313" key="2">
    <source>
        <dbReference type="EMBL" id="EXB03407.1"/>
    </source>
</evidence>